<keyword evidence="3" id="KW-1185">Reference proteome</keyword>
<dbReference type="InterPro" id="IPR049163">
    <property type="entry name" value="Pif1-like_2B_dom"/>
</dbReference>
<evidence type="ECO:0000313" key="3">
    <source>
        <dbReference type="Proteomes" id="UP000041254"/>
    </source>
</evidence>
<dbReference type="PANTHER" id="PTHR23274">
    <property type="entry name" value="DNA HELICASE-RELATED"/>
    <property type="match status" value="1"/>
</dbReference>
<dbReference type="PANTHER" id="PTHR23274:SF51">
    <property type="entry name" value="OS03G0423850 PROTEIN"/>
    <property type="match status" value="1"/>
</dbReference>
<sequence length="137" mass="15151">MPVMLLRNLNLGAGLANGTRLRIKAMKYRVIQAEILTGPKEGEDVFIPRITLDAAKHANAPFPFQRKQFPLQPAFAMTINKGQGQTLEMVGLDLTHEVFGHGQLYVALSRVGDATRLFAYGGDLDNVRNVVYRDAVL</sequence>
<dbReference type="AlphaFoldDB" id="A0A0G4F362"/>
<dbReference type="OrthoDB" id="425788at2759"/>
<name>A0A0G4F362_VITBC</name>
<dbReference type="InParanoid" id="A0A0G4F362"/>
<dbReference type="OMA" id="FAIQINK"/>
<dbReference type="Pfam" id="PF21530">
    <property type="entry name" value="Pif1_2B_dom"/>
    <property type="match status" value="1"/>
</dbReference>
<gene>
    <name evidence="2" type="ORF">Vbra_5581</name>
</gene>
<evidence type="ECO:0000313" key="2">
    <source>
        <dbReference type="EMBL" id="CEM06316.1"/>
    </source>
</evidence>
<organism evidence="2 3">
    <name type="scientific">Vitrella brassicaformis (strain CCMP3155)</name>
    <dbReference type="NCBI Taxonomy" id="1169540"/>
    <lineage>
        <taxon>Eukaryota</taxon>
        <taxon>Sar</taxon>
        <taxon>Alveolata</taxon>
        <taxon>Colpodellida</taxon>
        <taxon>Vitrellaceae</taxon>
        <taxon>Vitrella</taxon>
    </lineage>
</organism>
<dbReference type="GO" id="GO:0005657">
    <property type="term" value="C:replication fork"/>
    <property type="evidence" value="ECO:0007669"/>
    <property type="project" value="TreeGrafter"/>
</dbReference>
<feature type="domain" description="DNA helicase Pif1-like 2B" evidence="1">
    <location>
        <begin position="2"/>
        <end position="23"/>
    </location>
</feature>
<evidence type="ECO:0000259" key="1">
    <source>
        <dbReference type="Pfam" id="PF21530"/>
    </source>
</evidence>
<dbReference type="InterPro" id="IPR027417">
    <property type="entry name" value="P-loop_NTPase"/>
</dbReference>
<dbReference type="EMBL" id="CDMY01000366">
    <property type="protein sequence ID" value="CEM06316.1"/>
    <property type="molecule type" value="Genomic_DNA"/>
</dbReference>
<dbReference type="GO" id="GO:0006260">
    <property type="term" value="P:DNA replication"/>
    <property type="evidence" value="ECO:0007669"/>
    <property type="project" value="TreeGrafter"/>
</dbReference>
<dbReference type="PhylomeDB" id="A0A0G4F362"/>
<dbReference type="STRING" id="1169540.A0A0G4F362"/>
<reference evidence="2 3" key="1">
    <citation type="submission" date="2014-11" db="EMBL/GenBank/DDBJ databases">
        <authorList>
            <person name="Zhu J."/>
            <person name="Qi W."/>
            <person name="Song R."/>
        </authorList>
    </citation>
    <scope>NUCLEOTIDE SEQUENCE [LARGE SCALE GENOMIC DNA]</scope>
</reference>
<proteinExistence type="predicted"/>
<dbReference type="CDD" id="cd18809">
    <property type="entry name" value="SF1_C_RecD"/>
    <property type="match status" value="1"/>
</dbReference>
<dbReference type="SUPFAM" id="SSF52540">
    <property type="entry name" value="P-loop containing nucleoside triphosphate hydrolases"/>
    <property type="match status" value="1"/>
</dbReference>
<dbReference type="Proteomes" id="UP000041254">
    <property type="component" value="Unassembled WGS sequence"/>
</dbReference>
<accession>A0A0G4F362</accession>
<protein>
    <recommendedName>
        <fullName evidence="1">DNA helicase Pif1-like 2B domain-containing protein</fullName>
    </recommendedName>
</protein>
<dbReference type="VEuPathDB" id="CryptoDB:Vbra_5581"/>